<comment type="caution">
    <text evidence="2">The sequence shown here is derived from an EMBL/GenBank/DDBJ whole genome shotgun (WGS) entry which is preliminary data.</text>
</comment>
<dbReference type="SUPFAM" id="SSF47413">
    <property type="entry name" value="lambda repressor-like DNA-binding domains"/>
    <property type="match status" value="1"/>
</dbReference>
<sequence length="79" mass="8224">MISSEQIKGARALLGWSAAILAKNSGVGATTIRRYEMGSGIPNGNVQSLLVLKTTLEAAGIEFTGDPLRNPGVTLNLRG</sequence>
<reference evidence="2 3" key="1">
    <citation type="journal article" date="2012" name="J. Bacteriol.">
        <title>Genome Sequence of Strain IMCC14465, Isolated from the East Sea, Belonging to the PS1 Clade of Alphaproteobacteria.</title>
        <authorList>
            <person name="Yang S.J."/>
            <person name="Kang I."/>
            <person name="Cho J.C."/>
        </authorList>
    </citation>
    <scope>NUCLEOTIDE SEQUENCE [LARGE SCALE GENOMIC DNA]</scope>
    <source>
        <strain evidence="2 3">IMCC14465</strain>
    </source>
</reference>
<dbReference type="InterPro" id="IPR010982">
    <property type="entry name" value="Lambda_DNA-bd_dom_sf"/>
</dbReference>
<name>J9A6W7_9PROT</name>
<proteinExistence type="predicted"/>
<dbReference type="GO" id="GO:0003677">
    <property type="term" value="F:DNA binding"/>
    <property type="evidence" value="ECO:0007669"/>
    <property type="project" value="InterPro"/>
</dbReference>
<protein>
    <recommendedName>
        <fullName evidence="1">HTH cro/C1-type domain-containing protein</fullName>
    </recommendedName>
</protein>
<dbReference type="Pfam" id="PF01381">
    <property type="entry name" value="HTH_3"/>
    <property type="match status" value="1"/>
</dbReference>
<organism evidence="2 3">
    <name type="scientific">alpha proteobacterium IMCC14465</name>
    <dbReference type="NCBI Taxonomy" id="1220535"/>
    <lineage>
        <taxon>Bacteria</taxon>
        <taxon>Pseudomonadati</taxon>
        <taxon>Pseudomonadota</taxon>
        <taxon>Alphaproteobacteria</taxon>
        <taxon>PS1 clade</taxon>
    </lineage>
</organism>
<feature type="domain" description="HTH cro/C1-type" evidence="1">
    <location>
        <begin position="7"/>
        <end position="44"/>
    </location>
</feature>
<accession>J9A6W7</accession>
<gene>
    <name evidence="2" type="ORF">IMCC14465_04890</name>
</gene>
<dbReference type="EMBL" id="ALYF01000002">
    <property type="protein sequence ID" value="EJW22095.1"/>
    <property type="molecule type" value="Genomic_DNA"/>
</dbReference>
<keyword evidence="3" id="KW-1185">Reference proteome</keyword>
<evidence type="ECO:0000259" key="1">
    <source>
        <dbReference type="Pfam" id="PF01381"/>
    </source>
</evidence>
<dbReference type="OrthoDB" id="7206663at2"/>
<dbReference type="Gene3D" id="1.10.260.40">
    <property type="entry name" value="lambda repressor-like DNA-binding domains"/>
    <property type="match status" value="1"/>
</dbReference>
<evidence type="ECO:0000313" key="2">
    <source>
        <dbReference type="EMBL" id="EJW22095.1"/>
    </source>
</evidence>
<dbReference type="Proteomes" id="UP000004836">
    <property type="component" value="Unassembled WGS sequence"/>
</dbReference>
<dbReference type="AlphaFoldDB" id="J9A6W7"/>
<dbReference type="eggNOG" id="COG1396">
    <property type="taxonomic scope" value="Bacteria"/>
</dbReference>
<dbReference type="STRING" id="1220535.IMCC14465_04890"/>
<evidence type="ECO:0000313" key="3">
    <source>
        <dbReference type="Proteomes" id="UP000004836"/>
    </source>
</evidence>
<dbReference type="InterPro" id="IPR001387">
    <property type="entry name" value="Cro/C1-type_HTH"/>
</dbReference>
<dbReference type="CDD" id="cd00093">
    <property type="entry name" value="HTH_XRE"/>
    <property type="match status" value="1"/>
</dbReference>